<organism evidence="1">
    <name type="scientific">Brachypodium distachyon</name>
    <name type="common">Purple false brome</name>
    <name type="synonym">Trachynia distachya</name>
    <dbReference type="NCBI Taxonomy" id="15368"/>
    <lineage>
        <taxon>Eukaryota</taxon>
        <taxon>Viridiplantae</taxon>
        <taxon>Streptophyta</taxon>
        <taxon>Embryophyta</taxon>
        <taxon>Tracheophyta</taxon>
        <taxon>Spermatophyta</taxon>
        <taxon>Magnoliopsida</taxon>
        <taxon>Liliopsida</taxon>
        <taxon>Poales</taxon>
        <taxon>Poaceae</taxon>
        <taxon>BOP clade</taxon>
        <taxon>Pooideae</taxon>
        <taxon>Stipodae</taxon>
        <taxon>Brachypodieae</taxon>
        <taxon>Brachypodium</taxon>
    </lineage>
</organism>
<name>A0A0Q3PJH9_BRADI</name>
<dbReference type="Pfam" id="PF03745">
    <property type="entry name" value="DUF309"/>
    <property type="match status" value="1"/>
</dbReference>
<dbReference type="EnsemblPlants" id="KQJ89529">
    <property type="protein sequence ID" value="KQJ89529"/>
    <property type="gene ID" value="BRADI_4g26240v3"/>
</dbReference>
<sequence length="262" mass="28125">MTRLCCPLSMAAAPSRSASTIHSSLPPAGSRVRWTKTTTAGRAAADLRCRRRLLSARGEHPDPDEQDEDEEVDEPAAGGFEAAAALFNGGEYHACHDAAEELLWRCADEEGGPARTLLHGLLHCAVGMHHLIGRNHRGAMLELGQGLCNLRRLDLDHDSDHGRPFARFRDEIAALLAFLYRTQKELAACTEEMCVAMDGSATTYQLLGDFAAGQRLYRLGAGEDGVPAIVFSAGGGGGGRSSVKLPVLHATERHLAALQRAH</sequence>
<dbReference type="Proteomes" id="UP000008810">
    <property type="component" value="Chromosome 4"/>
</dbReference>
<dbReference type="InterPro" id="IPR005500">
    <property type="entry name" value="DUF309"/>
</dbReference>
<evidence type="ECO:0000313" key="3">
    <source>
        <dbReference type="Proteomes" id="UP000008810"/>
    </source>
</evidence>
<dbReference type="PANTHER" id="PTHR34796:SF1">
    <property type="entry name" value="EXPRESSED PROTEIN"/>
    <property type="match status" value="1"/>
</dbReference>
<dbReference type="Gene3D" id="1.10.3450.10">
    <property type="entry name" value="TTHA0068-like"/>
    <property type="match status" value="1"/>
</dbReference>
<reference evidence="1 2" key="1">
    <citation type="journal article" date="2010" name="Nature">
        <title>Genome sequencing and analysis of the model grass Brachypodium distachyon.</title>
        <authorList>
            <consortium name="International Brachypodium Initiative"/>
        </authorList>
    </citation>
    <scope>NUCLEOTIDE SEQUENCE [LARGE SCALE GENOMIC DNA]</scope>
    <source>
        <strain evidence="1 2">Bd21</strain>
    </source>
</reference>
<reference evidence="1" key="2">
    <citation type="submission" date="2017-06" db="EMBL/GenBank/DDBJ databases">
        <title>WGS assembly of Brachypodium distachyon.</title>
        <authorList>
            <consortium name="The International Brachypodium Initiative"/>
            <person name="Lucas S."/>
            <person name="Harmon-Smith M."/>
            <person name="Lail K."/>
            <person name="Tice H."/>
            <person name="Grimwood J."/>
            <person name="Bruce D."/>
            <person name="Barry K."/>
            <person name="Shu S."/>
            <person name="Lindquist E."/>
            <person name="Wang M."/>
            <person name="Pitluck S."/>
            <person name="Vogel J.P."/>
            <person name="Garvin D.F."/>
            <person name="Mockler T.C."/>
            <person name="Schmutz J."/>
            <person name="Rokhsar D."/>
            <person name="Bevan M.W."/>
        </authorList>
    </citation>
    <scope>NUCLEOTIDE SEQUENCE</scope>
    <source>
        <strain evidence="1">Bd21</strain>
    </source>
</reference>
<evidence type="ECO:0000313" key="1">
    <source>
        <dbReference type="EMBL" id="KQJ89529.1"/>
    </source>
</evidence>
<dbReference type="PANTHER" id="PTHR34796">
    <property type="entry name" value="EXPRESSED PROTEIN"/>
    <property type="match status" value="1"/>
</dbReference>
<keyword evidence="3" id="KW-1185">Reference proteome</keyword>
<evidence type="ECO:0008006" key="4">
    <source>
        <dbReference type="Google" id="ProtNLM"/>
    </source>
</evidence>
<accession>A0A0Q3PJH9</accession>
<dbReference type="GeneID" id="100831884"/>
<dbReference type="RefSeq" id="XP_010237962.1">
    <property type="nucleotide sequence ID" value="XM_010239660.3"/>
</dbReference>
<dbReference type="ExpressionAtlas" id="A0A0Q3PJH9">
    <property type="expression patterns" value="baseline and differential"/>
</dbReference>
<dbReference type="FunCoup" id="A0A0Q3PJH9">
    <property type="interactions" value="590"/>
</dbReference>
<protein>
    <recommendedName>
        <fullName evidence="4">DUF309 domain-containing protein</fullName>
    </recommendedName>
</protein>
<gene>
    <name evidence="2" type="primary">LOC100831884</name>
    <name evidence="1" type="ORF">BRADI_4g26240v3</name>
</gene>
<dbReference type="KEGG" id="bdi:100831884"/>
<dbReference type="EMBL" id="CM000883">
    <property type="protein sequence ID" value="KQJ89529.1"/>
    <property type="molecule type" value="Genomic_DNA"/>
</dbReference>
<dbReference type="OrthoDB" id="2020115at2759"/>
<proteinExistence type="predicted"/>
<dbReference type="InterPro" id="IPR023203">
    <property type="entry name" value="TTHA0068_sf"/>
</dbReference>
<reference evidence="2" key="3">
    <citation type="submission" date="2018-08" db="UniProtKB">
        <authorList>
            <consortium name="EnsemblPlants"/>
        </authorList>
    </citation>
    <scope>IDENTIFICATION</scope>
    <source>
        <strain evidence="2">cv. Bd21</strain>
    </source>
</reference>
<dbReference type="SUPFAM" id="SSF140663">
    <property type="entry name" value="TTHA0068-like"/>
    <property type="match status" value="1"/>
</dbReference>
<dbReference type="Gramene" id="KQJ89529">
    <property type="protein sequence ID" value="KQJ89529"/>
    <property type="gene ID" value="BRADI_4g26240v3"/>
</dbReference>
<dbReference type="AlphaFoldDB" id="A0A0Q3PJH9"/>
<evidence type="ECO:0000313" key="2">
    <source>
        <dbReference type="EnsemblPlants" id="KQJ89529"/>
    </source>
</evidence>